<evidence type="ECO:0000313" key="6">
    <source>
        <dbReference type="Proteomes" id="UP000235114"/>
    </source>
</evidence>
<dbReference type="Proteomes" id="UP000234951">
    <property type="component" value="Unassembled WGS sequence"/>
</dbReference>
<dbReference type="Gene3D" id="3.30.1490.480">
    <property type="entry name" value="Endolytic murein transglycosylase"/>
    <property type="match status" value="1"/>
</dbReference>
<dbReference type="EMBL" id="PGVD01000013">
    <property type="protein sequence ID" value="PLS00061.1"/>
    <property type="molecule type" value="Genomic_DNA"/>
</dbReference>
<dbReference type="PROSITE" id="PS51257">
    <property type="entry name" value="PROKAR_LIPOPROTEIN"/>
    <property type="match status" value="1"/>
</dbReference>
<evidence type="ECO:0000313" key="3">
    <source>
        <dbReference type="EMBL" id="PLR85942.1"/>
    </source>
</evidence>
<accession>A0A2N5GR69</accession>
<evidence type="ECO:0000256" key="1">
    <source>
        <dbReference type="SAM" id="MobiDB-lite"/>
    </source>
</evidence>
<organism evidence="3 5">
    <name type="scientific">Bacillus canaveralius</name>
    <dbReference type="NCBI Taxonomy" id="1403243"/>
    <lineage>
        <taxon>Bacteria</taxon>
        <taxon>Bacillati</taxon>
        <taxon>Bacillota</taxon>
        <taxon>Bacilli</taxon>
        <taxon>Bacillales</taxon>
        <taxon>Bacillaceae</taxon>
        <taxon>Bacillus</taxon>
    </lineage>
</organism>
<gene>
    <name evidence="3" type="ORF">CU635_02590</name>
    <name evidence="4" type="ORF">CVD25_04300</name>
</gene>
<keyword evidence="2" id="KW-1133">Transmembrane helix</keyword>
<proteinExistence type="predicted"/>
<comment type="caution">
    <text evidence="3">The sequence shown here is derived from an EMBL/GenBank/DDBJ whole genome shotgun (WGS) entry which is preliminary data.</text>
</comment>
<feature type="compositionally biased region" description="Basic and acidic residues" evidence="1">
    <location>
        <begin position="59"/>
        <end position="80"/>
    </location>
</feature>
<keyword evidence="2" id="KW-0812">Transmembrane</keyword>
<evidence type="ECO:0000313" key="5">
    <source>
        <dbReference type="Proteomes" id="UP000234951"/>
    </source>
</evidence>
<reference evidence="4 6" key="2">
    <citation type="submission" date="2017-12" db="EMBL/GenBank/DDBJ databases">
        <title>Comparative Functional Genomics of Dry Heat Resistant strains isolated from the Viking Spacecraft.</title>
        <authorList>
            <person name="Seuylemezian A."/>
            <person name="Cooper K."/>
            <person name="Vaishampayan P."/>
        </authorList>
    </citation>
    <scope>NUCLEOTIDE SEQUENCE [LARGE SCALE GENOMIC DNA]</scope>
    <source>
        <strain evidence="4 6">ATCC 29669</strain>
    </source>
</reference>
<feature type="region of interest" description="Disordered" evidence="1">
    <location>
        <begin position="59"/>
        <end position="97"/>
    </location>
</feature>
<dbReference type="EMBL" id="PGVA01000004">
    <property type="protein sequence ID" value="PLR85942.1"/>
    <property type="molecule type" value="Genomic_DNA"/>
</dbReference>
<dbReference type="RefSeq" id="WP_101575606.1">
    <property type="nucleotide sequence ID" value="NZ_PGVA01000004.1"/>
</dbReference>
<protein>
    <recommendedName>
        <fullName evidence="7">Aminodeoxychorismate lyase</fullName>
    </recommendedName>
</protein>
<evidence type="ECO:0000313" key="4">
    <source>
        <dbReference type="EMBL" id="PLS00061.1"/>
    </source>
</evidence>
<dbReference type="OrthoDB" id="2138957at2"/>
<keyword evidence="2" id="KW-0472">Membrane</keyword>
<name>A0A2N5GR69_9BACI</name>
<dbReference type="AlphaFoldDB" id="A0A2N5GR69"/>
<dbReference type="Proteomes" id="UP000235114">
    <property type="component" value="Unassembled WGS sequence"/>
</dbReference>
<sequence>MNKRSVRSFAVGILFTVSCIGSYYFFIDGQQAQSVDQSIKKLEAEGYVVLSQNHFMELKRTGKERTEASPPETIEKERQEAASTEQPEQIPEQSAPEYQLEVTSGMTSSEIASLLAEQSIIENPSEFELFMNRSGYSTKIQVGTFEIHTDMDYEEIGKLITKN</sequence>
<evidence type="ECO:0000256" key="2">
    <source>
        <dbReference type="SAM" id="Phobius"/>
    </source>
</evidence>
<evidence type="ECO:0008006" key="7">
    <source>
        <dbReference type="Google" id="ProtNLM"/>
    </source>
</evidence>
<reference evidence="3 5" key="1">
    <citation type="submission" date="2017-11" db="EMBL/GenBank/DDBJ databases">
        <title>Comparitive Functional Genomics of Dry Heat Resistant strains isolated from the Viking Spacecraft.</title>
        <authorList>
            <person name="Seuylemezian A."/>
            <person name="Cooper K."/>
            <person name="Vaishampayan P."/>
        </authorList>
    </citation>
    <scope>NUCLEOTIDE SEQUENCE [LARGE SCALE GENOMIC DNA]</scope>
    <source>
        <strain evidence="3 5">M4.6</strain>
    </source>
</reference>
<keyword evidence="6" id="KW-1185">Reference proteome</keyword>
<feature type="transmembrane region" description="Helical" evidence="2">
    <location>
        <begin position="9"/>
        <end position="27"/>
    </location>
</feature>